<keyword evidence="8" id="KW-1185">Reference proteome</keyword>
<dbReference type="Pfam" id="PF00642">
    <property type="entry name" value="zf-CCCH"/>
    <property type="match status" value="1"/>
</dbReference>
<dbReference type="AlphaFoldDB" id="W9VMN9"/>
<evidence type="ECO:0000256" key="1">
    <source>
        <dbReference type="ARBA" id="ARBA00022723"/>
    </source>
</evidence>
<dbReference type="InterPro" id="IPR039136">
    <property type="entry name" value="NUFIP1-like"/>
</dbReference>
<dbReference type="HOGENOM" id="CLU_030447_0_0_1"/>
<dbReference type="PANTHER" id="PTHR13309">
    <property type="entry name" value="NUCLEAR FRAGILE X MENTAL RETARDATION PROTEIN INTERACTING PROTEIN 1"/>
    <property type="match status" value="1"/>
</dbReference>
<dbReference type="GO" id="GO:0000492">
    <property type="term" value="P:box C/D snoRNP assembly"/>
    <property type="evidence" value="ECO:0007669"/>
    <property type="project" value="TreeGrafter"/>
</dbReference>
<name>W9VMN9_9EURO</name>
<feature type="region of interest" description="Disordered" evidence="5">
    <location>
        <begin position="1"/>
        <end position="195"/>
    </location>
</feature>
<evidence type="ECO:0000313" key="8">
    <source>
        <dbReference type="Proteomes" id="UP000019473"/>
    </source>
</evidence>
<dbReference type="InterPro" id="IPR036855">
    <property type="entry name" value="Znf_CCCH_sf"/>
</dbReference>
<dbReference type="EMBL" id="AMGW01000005">
    <property type="protein sequence ID" value="EXJ56798.1"/>
    <property type="molecule type" value="Genomic_DNA"/>
</dbReference>
<proteinExistence type="predicted"/>
<reference evidence="7 8" key="1">
    <citation type="submission" date="2013-03" db="EMBL/GenBank/DDBJ databases">
        <title>The Genome Sequence of Cladophialophora yegresii CBS 114405.</title>
        <authorList>
            <consortium name="The Broad Institute Genomics Platform"/>
            <person name="Cuomo C."/>
            <person name="de Hoog S."/>
            <person name="Gorbushina A."/>
            <person name="Walker B."/>
            <person name="Young S.K."/>
            <person name="Zeng Q."/>
            <person name="Gargeya S."/>
            <person name="Fitzgerald M."/>
            <person name="Haas B."/>
            <person name="Abouelleil A."/>
            <person name="Allen A.W."/>
            <person name="Alvarado L."/>
            <person name="Arachchi H.M."/>
            <person name="Berlin A.M."/>
            <person name="Chapman S.B."/>
            <person name="Gainer-Dewar J."/>
            <person name="Goldberg J."/>
            <person name="Griggs A."/>
            <person name="Gujja S."/>
            <person name="Hansen M."/>
            <person name="Howarth C."/>
            <person name="Imamovic A."/>
            <person name="Ireland A."/>
            <person name="Larimer J."/>
            <person name="McCowan C."/>
            <person name="Murphy C."/>
            <person name="Pearson M."/>
            <person name="Poon T.W."/>
            <person name="Priest M."/>
            <person name="Roberts A."/>
            <person name="Saif S."/>
            <person name="Shea T."/>
            <person name="Sisk P."/>
            <person name="Sykes S."/>
            <person name="Wortman J."/>
            <person name="Nusbaum C."/>
            <person name="Birren B."/>
        </authorList>
    </citation>
    <scope>NUCLEOTIDE SEQUENCE [LARGE SCALE GENOMIC DNA]</scope>
    <source>
        <strain evidence="7 8">CBS 114405</strain>
    </source>
</reference>
<feature type="compositionally biased region" description="Polar residues" evidence="5">
    <location>
        <begin position="66"/>
        <end position="81"/>
    </location>
</feature>
<feature type="compositionally biased region" description="Polar residues" evidence="5">
    <location>
        <begin position="21"/>
        <end position="36"/>
    </location>
</feature>
<dbReference type="Pfam" id="PF10453">
    <property type="entry name" value="NUFIP1"/>
    <property type="match status" value="1"/>
</dbReference>
<keyword evidence="1 4" id="KW-0479">Metal-binding</keyword>
<dbReference type="GO" id="GO:0005634">
    <property type="term" value="C:nucleus"/>
    <property type="evidence" value="ECO:0007669"/>
    <property type="project" value="TreeGrafter"/>
</dbReference>
<evidence type="ECO:0000256" key="2">
    <source>
        <dbReference type="ARBA" id="ARBA00022771"/>
    </source>
</evidence>
<feature type="compositionally biased region" description="Acidic residues" evidence="5">
    <location>
        <begin position="172"/>
        <end position="181"/>
    </location>
</feature>
<dbReference type="GeneID" id="19181717"/>
<dbReference type="SUPFAM" id="SSF90229">
    <property type="entry name" value="CCCH zinc finger"/>
    <property type="match status" value="1"/>
</dbReference>
<feature type="region of interest" description="Disordered" evidence="5">
    <location>
        <begin position="219"/>
        <end position="436"/>
    </location>
</feature>
<dbReference type="PANTHER" id="PTHR13309:SF0">
    <property type="entry name" value="FMR1-INTERACTING PROTEIN NUFIP1"/>
    <property type="match status" value="1"/>
</dbReference>
<dbReference type="GO" id="GO:0003723">
    <property type="term" value="F:RNA binding"/>
    <property type="evidence" value="ECO:0007669"/>
    <property type="project" value="InterPro"/>
</dbReference>
<dbReference type="eggNOG" id="ENOG502SA4F">
    <property type="taxonomic scope" value="Eukaryota"/>
</dbReference>
<feature type="zinc finger region" description="C3H1-type" evidence="4">
    <location>
        <begin position="433"/>
        <end position="461"/>
    </location>
</feature>
<organism evidence="7 8">
    <name type="scientific">Cladophialophora yegresii CBS 114405</name>
    <dbReference type="NCBI Taxonomy" id="1182544"/>
    <lineage>
        <taxon>Eukaryota</taxon>
        <taxon>Fungi</taxon>
        <taxon>Dikarya</taxon>
        <taxon>Ascomycota</taxon>
        <taxon>Pezizomycotina</taxon>
        <taxon>Eurotiomycetes</taxon>
        <taxon>Chaetothyriomycetidae</taxon>
        <taxon>Chaetothyriales</taxon>
        <taxon>Herpotrichiellaceae</taxon>
        <taxon>Cladophialophora</taxon>
    </lineage>
</organism>
<gene>
    <name evidence="7" type="ORF">A1O7_07142</name>
</gene>
<dbReference type="OrthoDB" id="273070at2759"/>
<dbReference type="InterPro" id="IPR000571">
    <property type="entry name" value="Znf_CCCH"/>
</dbReference>
<accession>W9VMN9</accession>
<feature type="region of interest" description="Disordered" evidence="5">
    <location>
        <begin position="523"/>
        <end position="544"/>
    </location>
</feature>
<feature type="compositionally biased region" description="Polar residues" evidence="5">
    <location>
        <begin position="137"/>
        <end position="148"/>
    </location>
</feature>
<feature type="domain" description="C3H1-type" evidence="6">
    <location>
        <begin position="433"/>
        <end position="461"/>
    </location>
</feature>
<dbReference type="GO" id="GO:0008270">
    <property type="term" value="F:zinc ion binding"/>
    <property type="evidence" value="ECO:0007669"/>
    <property type="project" value="UniProtKB-KW"/>
</dbReference>
<dbReference type="VEuPathDB" id="FungiDB:A1O7_07142"/>
<protein>
    <recommendedName>
        <fullName evidence="6">C3H1-type domain-containing protein</fullName>
    </recommendedName>
</protein>
<feature type="compositionally biased region" description="Pro residues" evidence="5">
    <location>
        <begin position="7"/>
        <end position="17"/>
    </location>
</feature>
<evidence type="ECO:0000256" key="3">
    <source>
        <dbReference type="ARBA" id="ARBA00022833"/>
    </source>
</evidence>
<comment type="caution">
    <text evidence="7">The sequence shown here is derived from an EMBL/GenBank/DDBJ whole genome shotgun (WGS) entry which is preliminary data.</text>
</comment>
<feature type="compositionally biased region" description="Basic and acidic residues" evidence="5">
    <location>
        <begin position="223"/>
        <end position="308"/>
    </location>
</feature>
<dbReference type="Proteomes" id="UP000019473">
    <property type="component" value="Unassembled WGS sequence"/>
</dbReference>
<evidence type="ECO:0000259" key="6">
    <source>
        <dbReference type="PROSITE" id="PS50103"/>
    </source>
</evidence>
<evidence type="ECO:0000256" key="5">
    <source>
        <dbReference type="SAM" id="MobiDB-lite"/>
    </source>
</evidence>
<feature type="region of interest" description="Disordered" evidence="5">
    <location>
        <begin position="465"/>
        <end position="484"/>
    </location>
</feature>
<evidence type="ECO:0000256" key="4">
    <source>
        <dbReference type="PROSITE-ProRule" id="PRU00723"/>
    </source>
</evidence>
<dbReference type="RefSeq" id="XP_007759332.1">
    <property type="nucleotide sequence ID" value="XM_007761142.1"/>
</dbReference>
<dbReference type="PROSITE" id="PS50103">
    <property type="entry name" value="ZF_C3H1"/>
    <property type="match status" value="1"/>
</dbReference>
<evidence type="ECO:0000313" key="7">
    <source>
        <dbReference type="EMBL" id="EXJ56798.1"/>
    </source>
</evidence>
<keyword evidence="2 4" id="KW-0863">Zinc-finger</keyword>
<keyword evidence="3 4" id="KW-0862">Zinc</keyword>
<dbReference type="InterPro" id="IPR019496">
    <property type="entry name" value="NUFIP1_cons_dom"/>
</dbReference>
<dbReference type="Gene3D" id="4.10.1000.10">
    <property type="entry name" value="Zinc finger, CCCH-type"/>
    <property type="match status" value="1"/>
</dbReference>
<sequence>MSNQPFSFPPPPPPPPKRTTDSTYQPHQNQGYQNGRGSFRGGHGYRATSRGGRGGRGDRRGGGQGNSMNHGQNWSNPSRPSHNGPPRGGQFQGHQKRDYNTAFVPTQQQQQQHRPRPTAPPAVPNFNAPIQHLLARQPSTGQPNQKPSDPQKPGQKKQNLLGLTPAKFERDSDPEDDEDEEQRLADQTASVSSGYVFEYNGNPLLLRSREEILAWIAERKRRYPTEAKREAARKEAELKKRKREEEYQARLEARKEAQMKREQERAERQKAKEQERAKRQKVKEPVNKRRVKDEAPVDETSRAMLKAEKLRKRAFKAQQDLEKAEEALQLAQSKKDGEALPVPSDDIASQDPSLQPLDPLPTPVAALGEDETSSSGSSTTDSDSDFDTDSDNTSPDLDSDSDADSAPEVTSTKQQHHTRDTLALASDAQRAKAKAPRLCQHLVKYKTCKYGSNCRYSHDLSQKGRRAAAGMQDRAKSGGVLPSKVSEPIRRKGLWEVMVEKEQEEERKRVLEAIIVLGQRGLLDDPSQGVGPEPKSMPEQGDSM</sequence>